<dbReference type="SUPFAM" id="SSF58100">
    <property type="entry name" value="Bacterial hemolysins"/>
    <property type="match status" value="1"/>
</dbReference>
<evidence type="ECO:0000259" key="6">
    <source>
        <dbReference type="PROSITE" id="PS50016"/>
    </source>
</evidence>
<gene>
    <name evidence="7" type="ORF">OBRU01_26753</name>
</gene>
<sequence>MICAEAEVEMNCTGCRRSLTCDDHPLKCHCCGDGYHSECVNIKPHEYSKLTPEYLATWRCPSCCNVTRRERSNLDTPVRRYTQVCDISVDISSNMDESLKPESSNLIVIPTSQSETEFATFAQVIYGQLQDWRNENNENLFRIRDDIKCSLSELRDEIRSLKAEQTGIRTNLSVLNRDVSQLKESVQYCSGEHEQLSKRIEDVATASRSVEASPAIASLEAKLDSLEQQARQCNLELCNVPEKRNENLQALISNIGAALNVSIPSQDIISIHRVPQAQLDGRRPKNIIVKFTTRIMRDNVLGAYRRAKTLKSDQLHIAGTPARIYLNEHLTLKHKRLFRMCREMAKNNHFKYVWIRHSSILVRERDDAPAIVIRTESDLGKIKSLSNNG</sequence>
<dbReference type="AlphaFoldDB" id="A0A0L7K2E3"/>
<protein>
    <submittedName>
        <fullName evidence="7">Zinc finger DNA binding protein</fullName>
    </submittedName>
</protein>
<evidence type="ECO:0000256" key="4">
    <source>
        <dbReference type="PROSITE-ProRule" id="PRU00146"/>
    </source>
</evidence>
<feature type="coiled-coil region" evidence="5">
    <location>
        <begin position="144"/>
        <end position="171"/>
    </location>
</feature>
<dbReference type="Pfam" id="PF25298">
    <property type="entry name" value="Baculo_FP_2nd"/>
    <property type="match status" value="1"/>
</dbReference>
<evidence type="ECO:0000313" key="8">
    <source>
        <dbReference type="Proteomes" id="UP000037510"/>
    </source>
</evidence>
<dbReference type="EMBL" id="JTDY01015045">
    <property type="protein sequence ID" value="KOB51976.1"/>
    <property type="molecule type" value="Genomic_DNA"/>
</dbReference>
<evidence type="ECO:0000256" key="1">
    <source>
        <dbReference type="ARBA" id="ARBA00022723"/>
    </source>
</evidence>
<proteinExistence type="predicted"/>
<comment type="caution">
    <text evidence="7">The sequence shown here is derived from an EMBL/GenBank/DDBJ whole genome shotgun (WGS) entry which is preliminary data.</text>
</comment>
<evidence type="ECO:0000313" key="7">
    <source>
        <dbReference type="EMBL" id="KOB51976.1"/>
    </source>
</evidence>
<keyword evidence="2 4" id="KW-0863">Zinc-finger</keyword>
<dbReference type="InterPro" id="IPR004244">
    <property type="entry name" value="Transposase_22"/>
</dbReference>
<keyword evidence="8" id="KW-1185">Reference proteome</keyword>
<dbReference type="SUPFAM" id="SSF57903">
    <property type="entry name" value="FYVE/PHD zinc finger"/>
    <property type="match status" value="1"/>
</dbReference>
<dbReference type="Proteomes" id="UP000037510">
    <property type="component" value="Unassembled WGS sequence"/>
</dbReference>
<accession>A0A0L7K2E3</accession>
<dbReference type="PANTHER" id="PTHR11505">
    <property type="entry name" value="L1 TRANSPOSABLE ELEMENT-RELATED"/>
    <property type="match status" value="1"/>
</dbReference>
<dbReference type="InterPro" id="IPR057251">
    <property type="entry name" value="FP_C"/>
</dbReference>
<organism evidence="7 8">
    <name type="scientific">Operophtera brumata</name>
    <name type="common">Winter moth</name>
    <name type="synonym">Phalaena brumata</name>
    <dbReference type="NCBI Taxonomy" id="104452"/>
    <lineage>
        <taxon>Eukaryota</taxon>
        <taxon>Metazoa</taxon>
        <taxon>Ecdysozoa</taxon>
        <taxon>Arthropoda</taxon>
        <taxon>Hexapoda</taxon>
        <taxon>Insecta</taxon>
        <taxon>Pterygota</taxon>
        <taxon>Neoptera</taxon>
        <taxon>Endopterygota</taxon>
        <taxon>Lepidoptera</taxon>
        <taxon>Glossata</taxon>
        <taxon>Ditrysia</taxon>
        <taxon>Geometroidea</taxon>
        <taxon>Geometridae</taxon>
        <taxon>Larentiinae</taxon>
        <taxon>Operophtera</taxon>
    </lineage>
</organism>
<dbReference type="GO" id="GO:0008270">
    <property type="term" value="F:zinc ion binding"/>
    <property type="evidence" value="ECO:0007669"/>
    <property type="project" value="UniProtKB-KW"/>
</dbReference>
<keyword evidence="5" id="KW-0175">Coiled coil</keyword>
<name>A0A0L7K2E3_OPEBR</name>
<dbReference type="InterPro" id="IPR013083">
    <property type="entry name" value="Znf_RING/FYVE/PHD"/>
</dbReference>
<evidence type="ECO:0000256" key="2">
    <source>
        <dbReference type="ARBA" id="ARBA00022771"/>
    </source>
</evidence>
<keyword evidence="1" id="KW-0479">Metal-binding</keyword>
<dbReference type="InterPro" id="IPR011011">
    <property type="entry name" value="Znf_FYVE_PHD"/>
</dbReference>
<dbReference type="Gene3D" id="3.30.40.10">
    <property type="entry name" value="Zinc/RING finger domain, C3HC4 (zinc finger)"/>
    <property type="match status" value="1"/>
</dbReference>
<keyword evidence="3" id="KW-0862">Zinc</keyword>
<dbReference type="Gene3D" id="3.30.70.1820">
    <property type="entry name" value="L1 transposable element, RRM domain"/>
    <property type="match status" value="1"/>
</dbReference>
<dbReference type="PROSITE" id="PS01359">
    <property type="entry name" value="ZF_PHD_1"/>
    <property type="match status" value="1"/>
</dbReference>
<feature type="domain" description="PHD-type" evidence="6">
    <location>
        <begin position="9"/>
        <end position="66"/>
    </location>
</feature>
<reference evidence="7 8" key="1">
    <citation type="journal article" date="2015" name="Genome Biol. Evol.">
        <title>The genome of winter moth (Operophtera brumata) provides a genomic perspective on sexual dimorphism and phenology.</title>
        <authorList>
            <person name="Derks M.F."/>
            <person name="Smit S."/>
            <person name="Salis L."/>
            <person name="Schijlen E."/>
            <person name="Bossers A."/>
            <person name="Mateman C."/>
            <person name="Pijl A.S."/>
            <person name="de Ridder D."/>
            <person name="Groenen M.A."/>
            <person name="Visser M.E."/>
            <person name="Megens H.J."/>
        </authorList>
    </citation>
    <scope>NUCLEOTIDE SEQUENCE [LARGE SCALE GENOMIC DNA]</scope>
    <source>
        <strain evidence="7">WM2013NL</strain>
        <tissue evidence="7">Head and thorax</tissue>
    </source>
</reference>
<dbReference type="InterPro" id="IPR019787">
    <property type="entry name" value="Znf_PHD-finger"/>
</dbReference>
<evidence type="ECO:0000256" key="3">
    <source>
        <dbReference type="ARBA" id="ARBA00022833"/>
    </source>
</evidence>
<dbReference type="PROSITE" id="PS50016">
    <property type="entry name" value="ZF_PHD_2"/>
    <property type="match status" value="1"/>
</dbReference>
<dbReference type="InterPro" id="IPR019786">
    <property type="entry name" value="Zinc_finger_PHD-type_CS"/>
</dbReference>
<evidence type="ECO:0000256" key="5">
    <source>
        <dbReference type="SAM" id="Coils"/>
    </source>
</evidence>